<organism evidence="1 2">
    <name type="scientific">Bacteroides ovatus</name>
    <dbReference type="NCBI Taxonomy" id="28116"/>
    <lineage>
        <taxon>Bacteria</taxon>
        <taxon>Pseudomonadati</taxon>
        <taxon>Bacteroidota</taxon>
        <taxon>Bacteroidia</taxon>
        <taxon>Bacteroidales</taxon>
        <taxon>Bacteroidaceae</taxon>
        <taxon>Bacteroides</taxon>
    </lineage>
</organism>
<evidence type="ECO:0000313" key="2">
    <source>
        <dbReference type="Proteomes" id="UP000318823"/>
    </source>
</evidence>
<reference evidence="2" key="1">
    <citation type="journal article" date="2018" name="J. Anim. Genet.">
        <title>Acquired interbacterial defense systems protect against interspecies antagonism in the human gut microbiome.</title>
        <authorList>
            <person name="Ross B.D."/>
            <person name="Verster A.J."/>
            <person name="Radey M.C."/>
            <person name="Schmidtke D.T."/>
            <person name="Pope C.E."/>
            <person name="Hoffman L.R."/>
            <person name="Hajjar A."/>
            <person name="Peterson S.B."/>
            <person name="Borenstein E."/>
            <person name="Mougous J."/>
        </authorList>
    </citation>
    <scope>NUCLEOTIDE SEQUENCE [LARGE SCALE GENOMIC DNA]</scope>
    <source>
        <strain evidence="2">3725 D1 iv</strain>
        <plasmid evidence="2">unnamed1</plasmid>
    </source>
</reference>
<gene>
    <name evidence="1" type="ORF">DYI28_29435</name>
</gene>
<dbReference type="Proteomes" id="UP000318823">
    <property type="component" value="Plasmid unnamed1"/>
</dbReference>
<dbReference type="RefSeq" id="WP_032845339.1">
    <property type="nucleotide sequence ID" value="NZ_CP041396.1"/>
</dbReference>
<keyword evidence="1" id="KW-0614">Plasmid</keyword>
<sequence>MTEEEIKSIFRELLAKRNWYSGTSLNRAQAWEMKRRFNIDELSTGRILEVLMECGYDVEVKKGKIK</sequence>
<dbReference type="AlphaFoldDB" id="A0AAP9DQC3"/>
<dbReference type="EMBL" id="CP041396">
    <property type="protein sequence ID" value="QDM12821.1"/>
    <property type="molecule type" value="Genomic_DNA"/>
</dbReference>
<evidence type="ECO:0000313" key="1">
    <source>
        <dbReference type="EMBL" id="QDM12821.1"/>
    </source>
</evidence>
<name>A0AAP9DQC3_BACOV</name>
<geneLocation type="plasmid" evidence="1 2">
    <name>unnamed1</name>
</geneLocation>
<protein>
    <submittedName>
        <fullName evidence="1">Uncharacterized protein</fullName>
    </submittedName>
</protein>
<proteinExistence type="predicted"/>
<accession>A0AAP9DQC3</accession>